<feature type="transmembrane region" description="Helical" evidence="1">
    <location>
        <begin position="16"/>
        <end position="37"/>
    </location>
</feature>
<dbReference type="PATRIC" id="fig|795359.3.peg.1514"/>
<organism evidence="2 3">
    <name type="scientific">Thermodesulfobacterium geofontis (strain OPF15)</name>
    <dbReference type="NCBI Taxonomy" id="795359"/>
    <lineage>
        <taxon>Bacteria</taxon>
        <taxon>Pseudomonadati</taxon>
        <taxon>Thermodesulfobacteriota</taxon>
        <taxon>Thermodesulfobacteria</taxon>
        <taxon>Thermodesulfobacteriales</taxon>
        <taxon>Thermodesulfobacteriaceae</taxon>
        <taxon>Thermodesulfobacterium</taxon>
    </lineage>
</organism>
<reference evidence="2 3" key="1">
    <citation type="journal article" date="2013" name="Genome Announc.">
        <title>Complete genome sequence of the hyperthermophilic sulfate-reducing bacterium Thermodesulfobacterium geofontis OPF15T.</title>
        <authorList>
            <person name="Elkins J.G."/>
            <person name="Hamilton-Brehm S.D."/>
            <person name="Lucas S."/>
            <person name="Han J."/>
            <person name="Lapidus A."/>
            <person name="Cheng J.F."/>
            <person name="Goodwin L.A."/>
            <person name="Pitluck S."/>
            <person name="Peters L."/>
            <person name="Mikhailova N."/>
            <person name="Davenport K.W."/>
            <person name="Detter J.C."/>
            <person name="Han C.S."/>
            <person name="Tapia R."/>
            <person name="Land M.L."/>
            <person name="Hauser L."/>
            <person name="Kyrpides N.C."/>
            <person name="Ivanova N.N."/>
            <person name="Pagani I."/>
            <person name="Bruce D."/>
            <person name="Woyke T."/>
            <person name="Cottingham R.W."/>
        </authorList>
    </citation>
    <scope>NUCLEOTIDE SEQUENCE [LARGE SCALE GENOMIC DNA]</scope>
    <source>
        <strain evidence="2 3">OPF15</strain>
    </source>
</reference>
<name>F8C3D9_THEGP</name>
<dbReference type="AlphaFoldDB" id="F8C3D9"/>
<dbReference type="EMBL" id="CP002829">
    <property type="protein sequence ID" value="AEH23566.1"/>
    <property type="molecule type" value="Genomic_DNA"/>
</dbReference>
<protein>
    <submittedName>
        <fullName evidence="2">Uncharacterized protein</fullName>
    </submittedName>
</protein>
<keyword evidence="3" id="KW-1185">Reference proteome</keyword>
<gene>
    <name evidence="2" type="ordered locus">TOPB45_1488</name>
</gene>
<dbReference type="KEGG" id="top:TOPB45_1488"/>
<dbReference type="RefSeq" id="WP_013910264.1">
    <property type="nucleotide sequence ID" value="NC_015682.1"/>
</dbReference>
<sequence>MSKKKFVWNYLKNSPWYMWVIRITGAILIAYIVINALKLK</sequence>
<proteinExistence type="predicted"/>
<keyword evidence="1" id="KW-0812">Transmembrane</keyword>
<dbReference type="Proteomes" id="UP000006583">
    <property type="component" value="Chromosome"/>
</dbReference>
<keyword evidence="1" id="KW-1133">Transmembrane helix</keyword>
<accession>F8C3D9</accession>
<dbReference type="HOGENOM" id="CLU_3297850_0_0_0"/>
<evidence type="ECO:0000313" key="2">
    <source>
        <dbReference type="EMBL" id="AEH23566.1"/>
    </source>
</evidence>
<evidence type="ECO:0000313" key="3">
    <source>
        <dbReference type="Proteomes" id="UP000006583"/>
    </source>
</evidence>
<evidence type="ECO:0000256" key="1">
    <source>
        <dbReference type="SAM" id="Phobius"/>
    </source>
</evidence>
<keyword evidence="1" id="KW-0472">Membrane</keyword>